<accession>A0ABS8VNA8</accession>
<feature type="region of interest" description="Disordered" evidence="1">
    <location>
        <begin position="1"/>
        <end position="39"/>
    </location>
</feature>
<dbReference type="Proteomes" id="UP000823775">
    <property type="component" value="Unassembled WGS sequence"/>
</dbReference>
<protein>
    <submittedName>
        <fullName evidence="2">Uncharacterized protein</fullName>
    </submittedName>
</protein>
<proteinExistence type="predicted"/>
<evidence type="ECO:0000256" key="1">
    <source>
        <dbReference type="SAM" id="MobiDB-lite"/>
    </source>
</evidence>
<organism evidence="2 3">
    <name type="scientific">Datura stramonium</name>
    <name type="common">Jimsonweed</name>
    <name type="synonym">Common thornapple</name>
    <dbReference type="NCBI Taxonomy" id="4076"/>
    <lineage>
        <taxon>Eukaryota</taxon>
        <taxon>Viridiplantae</taxon>
        <taxon>Streptophyta</taxon>
        <taxon>Embryophyta</taxon>
        <taxon>Tracheophyta</taxon>
        <taxon>Spermatophyta</taxon>
        <taxon>Magnoliopsida</taxon>
        <taxon>eudicotyledons</taxon>
        <taxon>Gunneridae</taxon>
        <taxon>Pentapetalae</taxon>
        <taxon>asterids</taxon>
        <taxon>lamiids</taxon>
        <taxon>Solanales</taxon>
        <taxon>Solanaceae</taxon>
        <taxon>Solanoideae</taxon>
        <taxon>Datureae</taxon>
        <taxon>Datura</taxon>
    </lineage>
</organism>
<reference evidence="2 3" key="1">
    <citation type="journal article" date="2021" name="BMC Genomics">
        <title>Datura genome reveals duplications of psychoactive alkaloid biosynthetic genes and high mutation rate following tissue culture.</title>
        <authorList>
            <person name="Rajewski A."/>
            <person name="Carter-House D."/>
            <person name="Stajich J."/>
            <person name="Litt A."/>
        </authorList>
    </citation>
    <scope>NUCLEOTIDE SEQUENCE [LARGE SCALE GENOMIC DNA]</scope>
    <source>
        <strain evidence="2">AR-01</strain>
    </source>
</reference>
<name>A0ABS8VNA8_DATST</name>
<dbReference type="EMBL" id="JACEIK010005501">
    <property type="protein sequence ID" value="MCE0481667.1"/>
    <property type="molecule type" value="Genomic_DNA"/>
</dbReference>
<evidence type="ECO:0000313" key="2">
    <source>
        <dbReference type="EMBL" id="MCE0481667.1"/>
    </source>
</evidence>
<keyword evidence="3" id="KW-1185">Reference proteome</keyword>
<sequence length="223" mass="25009">MSSEESVTPRSGPTTPLPLSDRPSCYSSSSASDIDTLNPNSIEEDELVMKLKSSHTWEQEEAVISFRKLTRTRCEETRSVMHLSGFQESQEHAAGALFSLALDDQNKTAIGSNRAKLVKLGAVQALFGMVKTGHMTGRILLILVTWQPPEGRAAMLDGVQWEWLAKEAAAEDLLIQVEEMWEVKGSHKARKILEVLRQKDEEEEEVDWEKLLLNSDDDISQTR</sequence>
<comment type="caution">
    <text evidence="2">The sequence shown here is derived from an EMBL/GenBank/DDBJ whole genome shotgun (WGS) entry which is preliminary data.</text>
</comment>
<feature type="compositionally biased region" description="Low complexity" evidence="1">
    <location>
        <begin position="20"/>
        <end position="35"/>
    </location>
</feature>
<gene>
    <name evidence="2" type="ORF">HAX54_039597</name>
</gene>
<evidence type="ECO:0000313" key="3">
    <source>
        <dbReference type="Proteomes" id="UP000823775"/>
    </source>
</evidence>
<feature type="compositionally biased region" description="Polar residues" evidence="1">
    <location>
        <begin position="1"/>
        <end position="14"/>
    </location>
</feature>